<dbReference type="OMA" id="HTHRSAC"/>
<dbReference type="AlphaFoldDB" id="A0A803MKR8"/>
<accession>A0A803MKR8</accession>
<keyword evidence="1" id="KW-0732">Signal</keyword>
<dbReference type="Proteomes" id="UP000596660">
    <property type="component" value="Unplaced"/>
</dbReference>
<protein>
    <submittedName>
        <fullName evidence="2">Uncharacterized protein</fullName>
    </submittedName>
</protein>
<evidence type="ECO:0000256" key="1">
    <source>
        <dbReference type="SAM" id="SignalP"/>
    </source>
</evidence>
<evidence type="ECO:0000313" key="3">
    <source>
        <dbReference type="Proteomes" id="UP000596660"/>
    </source>
</evidence>
<feature type="signal peptide" evidence="1">
    <location>
        <begin position="1"/>
        <end position="21"/>
    </location>
</feature>
<dbReference type="InterPro" id="IPR014710">
    <property type="entry name" value="RmlC-like_jellyroll"/>
</dbReference>
<reference evidence="2" key="2">
    <citation type="submission" date="2021-03" db="UniProtKB">
        <authorList>
            <consortium name="EnsemblPlants"/>
        </authorList>
    </citation>
    <scope>IDENTIFICATION</scope>
</reference>
<keyword evidence="3" id="KW-1185">Reference proteome</keyword>
<dbReference type="EnsemblPlants" id="AUR62031409-RA">
    <property type="protein sequence ID" value="AUR62031409-RA:cds"/>
    <property type="gene ID" value="AUR62031409"/>
</dbReference>
<evidence type="ECO:0000313" key="2">
    <source>
        <dbReference type="EnsemblPlants" id="AUR62031409-RA:cds"/>
    </source>
</evidence>
<dbReference type="SMR" id="A0A803MKR8"/>
<organism evidence="2 3">
    <name type="scientific">Chenopodium quinoa</name>
    <name type="common">Quinoa</name>
    <dbReference type="NCBI Taxonomy" id="63459"/>
    <lineage>
        <taxon>Eukaryota</taxon>
        <taxon>Viridiplantae</taxon>
        <taxon>Streptophyta</taxon>
        <taxon>Embryophyta</taxon>
        <taxon>Tracheophyta</taxon>
        <taxon>Spermatophyta</taxon>
        <taxon>Magnoliopsida</taxon>
        <taxon>eudicotyledons</taxon>
        <taxon>Gunneridae</taxon>
        <taxon>Pentapetalae</taxon>
        <taxon>Caryophyllales</taxon>
        <taxon>Chenopodiaceae</taxon>
        <taxon>Chenopodioideae</taxon>
        <taxon>Atripliceae</taxon>
        <taxon>Chenopodium</taxon>
    </lineage>
</organism>
<feature type="chain" id="PRO_5030671548" evidence="1">
    <location>
        <begin position="22"/>
        <end position="95"/>
    </location>
</feature>
<dbReference type="PANTHER" id="PTHR31238">
    <property type="entry name" value="GERMIN-LIKE PROTEIN SUBFAMILY 3 MEMBER 3"/>
    <property type="match status" value="1"/>
</dbReference>
<dbReference type="Gene3D" id="2.60.120.10">
    <property type="entry name" value="Jelly Rolls"/>
    <property type="match status" value="1"/>
</dbReference>
<name>A0A803MKR8_CHEQI</name>
<reference evidence="2" key="1">
    <citation type="journal article" date="2017" name="Nature">
        <title>The genome of Chenopodium quinoa.</title>
        <authorList>
            <person name="Jarvis D.E."/>
            <person name="Ho Y.S."/>
            <person name="Lightfoot D.J."/>
            <person name="Schmoeckel S.M."/>
            <person name="Li B."/>
            <person name="Borm T.J.A."/>
            <person name="Ohyanagi H."/>
            <person name="Mineta K."/>
            <person name="Michell C.T."/>
            <person name="Saber N."/>
            <person name="Kharbatia N.M."/>
            <person name="Rupper R.R."/>
            <person name="Sharp A.R."/>
            <person name="Dally N."/>
            <person name="Boughton B.A."/>
            <person name="Woo Y.H."/>
            <person name="Gao G."/>
            <person name="Schijlen E.G.W.M."/>
            <person name="Guo X."/>
            <person name="Momin A.A."/>
            <person name="Negrao S."/>
            <person name="Al-Babili S."/>
            <person name="Gehring C."/>
            <person name="Roessner U."/>
            <person name="Jung C."/>
            <person name="Murphy K."/>
            <person name="Arold S.T."/>
            <person name="Gojobori T."/>
            <person name="van der Linden C.G."/>
            <person name="van Loo E.N."/>
            <person name="Jellen E.N."/>
            <person name="Maughan P.J."/>
            <person name="Tester M."/>
        </authorList>
    </citation>
    <scope>NUCLEOTIDE SEQUENCE [LARGE SCALE GENOMIC DNA]</scope>
    <source>
        <strain evidence="2">cv. PI 614886</strain>
    </source>
</reference>
<proteinExistence type="predicted"/>
<dbReference type="Gramene" id="AUR62031409-RA">
    <property type="protein sequence ID" value="AUR62031409-RA:cds"/>
    <property type="gene ID" value="AUR62031409"/>
</dbReference>
<sequence length="95" mass="10067">MAVVTTIVLVMLLANTIGAFANDPDMLQDICVADPTSGIMVNGFPCKNISMMTAEDFFFTRISKPSQIANNILGSKVTGANVMDIPGQHLGSLYG</sequence>